<dbReference type="Proteomes" id="UP001259832">
    <property type="component" value="Unassembled WGS sequence"/>
</dbReference>
<dbReference type="InterPro" id="IPR052050">
    <property type="entry name" value="SecEffector_AnkRepeat"/>
</dbReference>
<proteinExistence type="predicted"/>
<comment type="caution">
    <text evidence="1">The sequence shown here is derived from an EMBL/GenBank/DDBJ whole genome shotgun (WGS) entry which is preliminary data.</text>
</comment>
<protein>
    <recommendedName>
        <fullName evidence="3">Ankyrin repeat-containing domain</fullName>
    </recommendedName>
</protein>
<dbReference type="AlphaFoldDB" id="A0AAD9GUC1"/>
<dbReference type="InterPro" id="IPR036770">
    <property type="entry name" value="Ankyrin_rpt-contain_sf"/>
</dbReference>
<gene>
    <name evidence="1" type="ORF">P3T76_004310</name>
</gene>
<accession>A0AAD9GUC1</accession>
<keyword evidence="2" id="KW-1185">Reference proteome</keyword>
<name>A0AAD9GUC1_9STRA</name>
<dbReference type="PANTHER" id="PTHR46586">
    <property type="entry name" value="ANKYRIN REPEAT-CONTAINING PROTEIN"/>
    <property type="match status" value="1"/>
</dbReference>
<dbReference type="Gene3D" id="1.25.40.20">
    <property type="entry name" value="Ankyrin repeat-containing domain"/>
    <property type="match status" value="1"/>
</dbReference>
<evidence type="ECO:0000313" key="2">
    <source>
        <dbReference type="Proteomes" id="UP001259832"/>
    </source>
</evidence>
<evidence type="ECO:0000313" key="1">
    <source>
        <dbReference type="EMBL" id="KAK1944398.1"/>
    </source>
</evidence>
<reference evidence="1" key="1">
    <citation type="submission" date="2023-08" db="EMBL/GenBank/DDBJ databases">
        <title>Reference Genome Resource for the Citrus Pathogen Phytophthora citrophthora.</title>
        <authorList>
            <person name="Moller H."/>
            <person name="Coetzee B."/>
            <person name="Rose L.J."/>
            <person name="Van Niekerk J.M."/>
        </authorList>
    </citation>
    <scope>NUCLEOTIDE SEQUENCE</scope>
    <source>
        <strain evidence="1">STE-U-9442</strain>
    </source>
</reference>
<evidence type="ECO:0008006" key="3">
    <source>
        <dbReference type="Google" id="ProtNLM"/>
    </source>
</evidence>
<organism evidence="1 2">
    <name type="scientific">Phytophthora citrophthora</name>
    <dbReference type="NCBI Taxonomy" id="4793"/>
    <lineage>
        <taxon>Eukaryota</taxon>
        <taxon>Sar</taxon>
        <taxon>Stramenopiles</taxon>
        <taxon>Oomycota</taxon>
        <taxon>Peronosporomycetes</taxon>
        <taxon>Peronosporales</taxon>
        <taxon>Peronosporaceae</taxon>
        <taxon>Phytophthora</taxon>
    </lineage>
</organism>
<sequence length="279" mass="31791">MEPRMDVPMLQAARLVTRYCLPEGSGDLPYVTQQLDAYLDIFSSNWTIVKAYQRTRNLRCVQFVATRESAETLDLFFKRWLLNRTAESVASCKDLPTVRWLMEKYLPEVTVDNVAEIAGTLGYLEILQWLYDHQRDRVTFEGALCGALKNCHEHVVSWLREHVDIRVEIREDVLRSAVEAGNLDMIRWLCNTYGLSAADMLSDAINHCQTETVRWIIEKYDISNQTVGWYSLARDGKLSFLNCLVSRNIGMPGTALATFVIEKKLLPAAAGNGHLDVVK</sequence>
<dbReference type="SUPFAM" id="SSF140860">
    <property type="entry name" value="Pseudo ankyrin repeat-like"/>
    <property type="match status" value="1"/>
</dbReference>
<dbReference type="EMBL" id="JASMQC010000006">
    <property type="protein sequence ID" value="KAK1944398.1"/>
    <property type="molecule type" value="Genomic_DNA"/>
</dbReference>
<dbReference type="PANTHER" id="PTHR46586:SF3">
    <property type="entry name" value="ANKYRIN REPEAT-CONTAINING PROTEIN"/>
    <property type="match status" value="1"/>
</dbReference>